<name>W1NC03_9GAMM</name>
<gene>
    <name evidence="13" type="primary">lolB</name>
    <name evidence="15" type="ORF">BJB45_17490</name>
</gene>
<dbReference type="PATRIC" id="fig|1178482.3.peg.108"/>
<dbReference type="GO" id="GO:0015031">
    <property type="term" value="P:protein transport"/>
    <property type="evidence" value="ECO:0007669"/>
    <property type="project" value="UniProtKB-KW"/>
</dbReference>
<keyword evidence="9 13" id="KW-0564">Palmitate</keyword>
<evidence type="ECO:0000256" key="11">
    <source>
        <dbReference type="ARBA" id="ARBA00023237"/>
    </source>
</evidence>
<accession>W1NC03</accession>
<dbReference type="OrthoDB" id="9797618at2"/>
<keyword evidence="10 13" id="KW-0143">Chaperone</keyword>
<comment type="subcellular location">
    <subcellularLocation>
        <location evidence="1 13">Cell outer membrane</location>
        <topology evidence="1 13">Lipid-anchor</topology>
    </subcellularLocation>
</comment>
<dbReference type="InterPro" id="IPR029046">
    <property type="entry name" value="LolA/LolB/LppX"/>
</dbReference>
<evidence type="ECO:0000256" key="14">
    <source>
        <dbReference type="SAM" id="SignalP"/>
    </source>
</evidence>
<evidence type="ECO:0000313" key="16">
    <source>
        <dbReference type="Proteomes" id="UP000019113"/>
    </source>
</evidence>
<keyword evidence="16" id="KW-1185">Reference proteome</keyword>
<dbReference type="KEGG" id="hhu:AR456_12420"/>
<reference evidence="15 16" key="1">
    <citation type="submission" date="2013-08" db="EMBL/GenBank/DDBJ databases">
        <title>draft genome of Halomonas huanghegensis, strain BJGMM-B45T.</title>
        <authorList>
            <person name="Miao C."/>
            <person name="Wan Y."/>
            <person name="Jin W."/>
        </authorList>
    </citation>
    <scope>NUCLEOTIDE SEQUENCE [LARGE SCALE GENOMIC DNA]</scope>
    <source>
        <strain evidence="15 16">BJGMM-B45</strain>
    </source>
</reference>
<sequence length="207" mass="22800">MTSTLRLSIGALCLAVLAGCATPGTTTTSQSTERSTGQWQEQLNEVEEFSSWSLIGKVGLRTPEDSTSANLDWRQTPYQYRLLVTGPMGAGRSTLEGRAGRVSLTTSEGRFEADSPEALMEQELGWSLPVSSLSDWVRGLPAEGEPHESSEDSLGFPATLSQAGWEIEYRSWQNVDGVWLPQKLVMNYDDLRATLVVNQWQALNDEQ</sequence>
<evidence type="ECO:0000256" key="8">
    <source>
        <dbReference type="ARBA" id="ARBA00023136"/>
    </source>
</evidence>
<dbReference type="EMBL" id="AVBC01000011">
    <property type="protein sequence ID" value="ERL53069.1"/>
    <property type="molecule type" value="Genomic_DNA"/>
</dbReference>
<keyword evidence="6 13" id="KW-0732">Signal</keyword>
<dbReference type="AlphaFoldDB" id="W1NC03"/>
<dbReference type="eggNOG" id="COG3017">
    <property type="taxonomic scope" value="Bacteria"/>
</dbReference>
<dbReference type="Gene3D" id="2.50.20.10">
    <property type="entry name" value="Lipoprotein localisation LolA/LolB/LppX"/>
    <property type="match status" value="1"/>
</dbReference>
<evidence type="ECO:0000313" key="15">
    <source>
        <dbReference type="EMBL" id="ERL53069.1"/>
    </source>
</evidence>
<keyword evidence="12 13" id="KW-0449">Lipoprotein</keyword>
<dbReference type="Pfam" id="PF03550">
    <property type="entry name" value="LolB"/>
    <property type="match status" value="1"/>
</dbReference>
<protein>
    <recommendedName>
        <fullName evidence="4 13">Outer-membrane lipoprotein LolB</fullName>
    </recommendedName>
</protein>
<keyword evidence="8 13" id="KW-0472">Membrane</keyword>
<keyword evidence="7 13" id="KW-0653">Protein transport</keyword>
<keyword evidence="11 13" id="KW-0998">Cell outer membrane</keyword>
<comment type="similarity">
    <text evidence="2 13">Belongs to the LolB family.</text>
</comment>
<evidence type="ECO:0000256" key="12">
    <source>
        <dbReference type="ARBA" id="ARBA00023288"/>
    </source>
</evidence>
<evidence type="ECO:0000256" key="13">
    <source>
        <dbReference type="HAMAP-Rule" id="MF_00233"/>
    </source>
</evidence>
<evidence type="ECO:0000256" key="9">
    <source>
        <dbReference type="ARBA" id="ARBA00023139"/>
    </source>
</evidence>
<dbReference type="CDD" id="cd16326">
    <property type="entry name" value="LolB"/>
    <property type="match status" value="1"/>
</dbReference>
<evidence type="ECO:0000256" key="10">
    <source>
        <dbReference type="ARBA" id="ARBA00023186"/>
    </source>
</evidence>
<dbReference type="PROSITE" id="PS51257">
    <property type="entry name" value="PROKAR_LIPOPROTEIN"/>
    <property type="match status" value="1"/>
</dbReference>
<proteinExistence type="inferred from homology"/>
<dbReference type="GO" id="GO:0044874">
    <property type="term" value="P:lipoprotein localization to outer membrane"/>
    <property type="evidence" value="ECO:0007669"/>
    <property type="project" value="UniProtKB-UniRule"/>
</dbReference>
<evidence type="ECO:0000256" key="7">
    <source>
        <dbReference type="ARBA" id="ARBA00022927"/>
    </source>
</evidence>
<evidence type="ECO:0000256" key="5">
    <source>
        <dbReference type="ARBA" id="ARBA00022448"/>
    </source>
</evidence>
<feature type="chain" id="PRO_5008977362" description="Outer-membrane lipoprotein LolB" evidence="14">
    <location>
        <begin position="24"/>
        <end position="207"/>
    </location>
</feature>
<dbReference type="GO" id="GO:0009279">
    <property type="term" value="C:cell outer membrane"/>
    <property type="evidence" value="ECO:0007669"/>
    <property type="project" value="UniProtKB-SubCell"/>
</dbReference>
<dbReference type="HAMAP" id="MF_00233">
    <property type="entry name" value="LolB"/>
    <property type="match status" value="1"/>
</dbReference>
<comment type="caution">
    <text evidence="15">The sequence shown here is derived from an EMBL/GenBank/DDBJ whole genome shotgun (WGS) entry which is preliminary data.</text>
</comment>
<comment type="subunit">
    <text evidence="3 13">Monomer.</text>
</comment>
<keyword evidence="5 13" id="KW-0813">Transport</keyword>
<dbReference type="STRING" id="1178482.AR456_12420"/>
<dbReference type="InterPro" id="IPR004565">
    <property type="entry name" value="OM_lipoprot_LolB"/>
</dbReference>
<evidence type="ECO:0000256" key="6">
    <source>
        <dbReference type="ARBA" id="ARBA00022729"/>
    </source>
</evidence>
<organism evidence="15 16">
    <name type="scientific">Halomonas huangheensis</name>
    <dbReference type="NCBI Taxonomy" id="1178482"/>
    <lineage>
        <taxon>Bacteria</taxon>
        <taxon>Pseudomonadati</taxon>
        <taxon>Pseudomonadota</taxon>
        <taxon>Gammaproteobacteria</taxon>
        <taxon>Oceanospirillales</taxon>
        <taxon>Halomonadaceae</taxon>
        <taxon>Halomonas</taxon>
    </lineage>
</organism>
<evidence type="ECO:0000256" key="1">
    <source>
        <dbReference type="ARBA" id="ARBA00004459"/>
    </source>
</evidence>
<dbReference type="SUPFAM" id="SSF89392">
    <property type="entry name" value="Prokaryotic lipoproteins and lipoprotein localization factors"/>
    <property type="match status" value="1"/>
</dbReference>
<comment type="function">
    <text evidence="13">Plays a critical role in the incorporation of lipoproteins in the outer membrane after they are released by the LolA protein.</text>
</comment>
<feature type="signal peptide" evidence="14">
    <location>
        <begin position="1"/>
        <end position="23"/>
    </location>
</feature>
<evidence type="ECO:0000256" key="2">
    <source>
        <dbReference type="ARBA" id="ARBA00009696"/>
    </source>
</evidence>
<dbReference type="NCBIfam" id="TIGR00548">
    <property type="entry name" value="lolB"/>
    <property type="match status" value="1"/>
</dbReference>
<evidence type="ECO:0000256" key="4">
    <source>
        <dbReference type="ARBA" id="ARBA00016202"/>
    </source>
</evidence>
<dbReference type="Proteomes" id="UP000019113">
    <property type="component" value="Unassembled WGS sequence"/>
</dbReference>
<dbReference type="RefSeq" id="WP_021817051.1">
    <property type="nucleotide sequence ID" value="NZ_AVBC01000011.1"/>
</dbReference>
<evidence type="ECO:0000256" key="3">
    <source>
        <dbReference type="ARBA" id="ARBA00011245"/>
    </source>
</evidence>